<organism evidence="2 3">
    <name type="scientific">Nitzschia inconspicua</name>
    <dbReference type="NCBI Taxonomy" id="303405"/>
    <lineage>
        <taxon>Eukaryota</taxon>
        <taxon>Sar</taxon>
        <taxon>Stramenopiles</taxon>
        <taxon>Ochrophyta</taxon>
        <taxon>Bacillariophyta</taxon>
        <taxon>Bacillariophyceae</taxon>
        <taxon>Bacillariophycidae</taxon>
        <taxon>Bacillariales</taxon>
        <taxon>Bacillariaceae</taxon>
        <taxon>Nitzschia</taxon>
    </lineage>
</organism>
<proteinExistence type="predicted"/>
<evidence type="ECO:0000313" key="2">
    <source>
        <dbReference type="EMBL" id="KAG7353956.1"/>
    </source>
</evidence>
<keyword evidence="3" id="KW-1185">Reference proteome</keyword>
<sequence length="284" mass="31618">MDGSSKVLDRDRGEVTLGETQGANNPDSIKGENRSLLIRQGRIGEEGGFPMVSESTTELSHCQAFLQSKVKEREGKLESKSLMELKKSLFICEDQDIINGNQAVNSSTAASSTPAGKWLARLDTLEMLDIWGKSAKRKVIQALIEGSMFDNFHLISVNIVPEDILRPIREKSKENTFACVWKELRTATTGGGGGRTHTRQPKVRKPVKSSFAPPRISKEDLTFVTERGGICDTEEIMEGTGPKAKFKTGTKQHCPQSICNSEWWARLTGPFWLEASHQWGEWHN</sequence>
<reference evidence="2" key="1">
    <citation type="journal article" date="2021" name="Sci. Rep.">
        <title>Diploid genomic architecture of Nitzschia inconspicua, an elite biomass production diatom.</title>
        <authorList>
            <person name="Oliver A."/>
            <person name="Podell S."/>
            <person name="Pinowska A."/>
            <person name="Traller J.C."/>
            <person name="Smith S.R."/>
            <person name="McClure R."/>
            <person name="Beliaev A."/>
            <person name="Bohutskyi P."/>
            <person name="Hill E.A."/>
            <person name="Rabines A."/>
            <person name="Zheng H."/>
            <person name="Allen L.Z."/>
            <person name="Kuo A."/>
            <person name="Grigoriev I.V."/>
            <person name="Allen A.E."/>
            <person name="Hazlebeck D."/>
            <person name="Allen E.E."/>
        </authorList>
    </citation>
    <scope>NUCLEOTIDE SEQUENCE</scope>
    <source>
        <strain evidence="2">Hildebrandi</strain>
    </source>
</reference>
<reference evidence="2" key="2">
    <citation type="submission" date="2021-04" db="EMBL/GenBank/DDBJ databases">
        <authorList>
            <person name="Podell S."/>
        </authorList>
    </citation>
    <scope>NUCLEOTIDE SEQUENCE</scope>
    <source>
        <strain evidence="2">Hildebrandi</strain>
    </source>
</reference>
<comment type="caution">
    <text evidence="2">The sequence shown here is derived from an EMBL/GenBank/DDBJ whole genome shotgun (WGS) entry which is preliminary data.</text>
</comment>
<evidence type="ECO:0000313" key="3">
    <source>
        <dbReference type="Proteomes" id="UP000693970"/>
    </source>
</evidence>
<dbReference type="EMBL" id="JAGRRH010000016">
    <property type="protein sequence ID" value="KAG7353956.1"/>
    <property type="molecule type" value="Genomic_DNA"/>
</dbReference>
<feature type="region of interest" description="Disordered" evidence="1">
    <location>
        <begin position="1"/>
        <end position="33"/>
    </location>
</feature>
<name>A0A9K3L3A8_9STRA</name>
<feature type="region of interest" description="Disordered" evidence="1">
    <location>
        <begin position="188"/>
        <end position="212"/>
    </location>
</feature>
<dbReference type="AlphaFoldDB" id="A0A9K3L3A8"/>
<feature type="compositionally biased region" description="Basic residues" evidence="1">
    <location>
        <begin position="196"/>
        <end position="207"/>
    </location>
</feature>
<protein>
    <submittedName>
        <fullName evidence="2">Uncharacterized protein</fullName>
    </submittedName>
</protein>
<dbReference type="Proteomes" id="UP000693970">
    <property type="component" value="Unassembled WGS sequence"/>
</dbReference>
<evidence type="ECO:0000256" key="1">
    <source>
        <dbReference type="SAM" id="MobiDB-lite"/>
    </source>
</evidence>
<accession>A0A9K3L3A8</accession>
<feature type="compositionally biased region" description="Polar residues" evidence="1">
    <location>
        <begin position="18"/>
        <end position="27"/>
    </location>
</feature>
<gene>
    <name evidence="2" type="ORF">IV203_003312</name>
</gene>